<organism evidence="2">
    <name type="scientific">Salasvirus phi29</name>
    <dbReference type="NCBI Taxonomy" id="10756"/>
    <lineage>
        <taxon>Viruses</taxon>
        <taxon>Duplodnaviria</taxon>
        <taxon>Heunggongvirae</taxon>
        <taxon>Uroviricota</taxon>
        <taxon>Caudoviricetes</taxon>
        <taxon>Salasmaviridae</taxon>
        <taxon>Picovirinae</taxon>
        <taxon>Salasvirus</taxon>
    </lineage>
</organism>
<evidence type="ECO:0000256" key="1">
    <source>
        <dbReference type="SAM" id="Phobius"/>
    </source>
</evidence>
<keyword evidence="1" id="KW-0472">Membrane</keyword>
<accession>Q38507</accession>
<sequence>MAFTMSYDSVIPRDVFTSLNVIRMNVVPLFFYYNYFASKSSIVIVSLISAFL</sequence>
<evidence type="ECO:0000313" key="2">
    <source>
        <dbReference type="EMBL" id="CAA24488.1"/>
    </source>
</evidence>
<keyword evidence="1" id="KW-1133">Transmembrane helix</keyword>
<proteinExistence type="predicted"/>
<keyword evidence="1" id="KW-0812">Transmembrane</keyword>
<dbReference type="EMBL" id="V01155">
    <property type="protein sequence ID" value="CAA24488.1"/>
    <property type="molecule type" value="Genomic_DNA"/>
</dbReference>
<protein>
    <submittedName>
        <fullName evidence="2">Left end of bacteriophage phi-29 coding for 15 potential proteins Among these are the terminal protein and the proteins encoded by the genes 1, 2 (sus), 3, and (probably) 4</fullName>
    </submittedName>
</protein>
<feature type="transmembrane region" description="Helical" evidence="1">
    <location>
        <begin position="30"/>
        <end position="51"/>
    </location>
</feature>
<name>Q38507_9CAUD</name>
<reference evidence="2" key="1">
    <citation type="journal article" date="1982" name="Gene">
        <title>Nucleotide sequence of the major early region of bacteriophage phi 29.</title>
        <authorList>
            <person name="Yoshikawa H."/>
            <person name="Ito J."/>
        </authorList>
    </citation>
    <scope>NUCLEOTIDE SEQUENCE</scope>
</reference>